<dbReference type="eggNOG" id="ENOG502R0SI">
    <property type="taxonomic scope" value="Eukaryota"/>
</dbReference>
<dbReference type="InParanoid" id="W4KGQ3"/>
<evidence type="ECO:0000256" key="1">
    <source>
        <dbReference type="SAM" id="MobiDB-lite"/>
    </source>
</evidence>
<feature type="compositionally biased region" description="Polar residues" evidence="1">
    <location>
        <begin position="425"/>
        <end position="435"/>
    </location>
</feature>
<feature type="transmembrane region" description="Helical" evidence="2">
    <location>
        <begin position="315"/>
        <end position="339"/>
    </location>
</feature>
<evidence type="ECO:0000313" key="4">
    <source>
        <dbReference type="Proteomes" id="UP000030671"/>
    </source>
</evidence>
<name>W4KGQ3_HETIT</name>
<dbReference type="RefSeq" id="XP_009544514.1">
    <property type="nucleotide sequence ID" value="XM_009546219.1"/>
</dbReference>
<keyword evidence="2" id="KW-0812">Transmembrane</keyword>
<dbReference type="GeneID" id="20676012"/>
<keyword evidence="2" id="KW-1133">Transmembrane helix</keyword>
<feature type="compositionally biased region" description="Gly residues" evidence="1">
    <location>
        <begin position="390"/>
        <end position="400"/>
    </location>
</feature>
<keyword evidence="4" id="KW-1185">Reference proteome</keyword>
<evidence type="ECO:0000256" key="2">
    <source>
        <dbReference type="SAM" id="Phobius"/>
    </source>
</evidence>
<dbReference type="KEGG" id="hir:HETIRDRAFT_450218"/>
<feature type="compositionally biased region" description="Polar residues" evidence="1">
    <location>
        <begin position="347"/>
        <end position="356"/>
    </location>
</feature>
<organism evidence="3 4">
    <name type="scientific">Heterobasidion irregulare (strain TC 32-1)</name>
    <dbReference type="NCBI Taxonomy" id="747525"/>
    <lineage>
        <taxon>Eukaryota</taxon>
        <taxon>Fungi</taxon>
        <taxon>Dikarya</taxon>
        <taxon>Basidiomycota</taxon>
        <taxon>Agaricomycotina</taxon>
        <taxon>Agaricomycetes</taxon>
        <taxon>Russulales</taxon>
        <taxon>Bondarzewiaceae</taxon>
        <taxon>Heterobasidion</taxon>
        <taxon>Heterobasidion annosum species complex</taxon>
    </lineage>
</organism>
<keyword evidence="2" id="KW-0472">Membrane</keyword>
<dbReference type="EMBL" id="KI925456">
    <property type="protein sequence ID" value="ETW84889.1"/>
    <property type="molecule type" value="Genomic_DNA"/>
</dbReference>
<feature type="region of interest" description="Disordered" evidence="1">
    <location>
        <begin position="347"/>
        <end position="435"/>
    </location>
</feature>
<protein>
    <submittedName>
        <fullName evidence="3">Uncharacterized protein</fullName>
    </submittedName>
</protein>
<dbReference type="HOGENOM" id="CLU_630147_0_0_1"/>
<dbReference type="AlphaFoldDB" id="W4KGQ3"/>
<dbReference type="OrthoDB" id="3135897at2759"/>
<reference evidence="3 4" key="1">
    <citation type="journal article" date="2012" name="New Phytol.">
        <title>Insight into trade-off between wood decay and parasitism from the genome of a fungal forest pathogen.</title>
        <authorList>
            <person name="Olson A."/>
            <person name="Aerts A."/>
            <person name="Asiegbu F."/>
            <person name="Belbahri L."/>
            <person name="Bouzid O."/>
            <person name="Broberg A."/>
            <person name="Canback B."/>
            <person name="Coutinho P.M."/>
            <person name="Cullen D."/>
            <person name="Dalman K."/>
            <person name="Deflorio G."/>
            <person name="van Diepen L.T."/>
            <person name="Dunand C."/>
            <person name="Duplessis S."/>
            <person name="Durling M."/>
            <person name="Gonthier P."/>
            <person name="Grimwood J."/>
            <person name="Fossdal C.G."/>
            <person name="Hansson D."/>
            <person name="Henrissat B."/>
            <person name="Hietala A."/>
            <person name="Himmelstrand K."/>
            <person name="Hoffmeister D."/>
            <person name="Hogberg N."/>
            <person name="James T.Y."/>
            <person name="Karlsson M."/>
            <person name="Kohler A."/>
            <person name="Kues U."/>
            <person name="Lee Y.H."/>
            <person name="Lin Y.C."/>
            <person name="Lind M."/>
            <person name="Lindquist E."/>
            <person name="Lombard V."/>
            <person name="Lucas S."/>
            <person name="Lunden K."/>
            <person name="Morin E."/>
            <person name="Murat C."/>
            <person name="Park J."/>
            <person name="Raffaello T."/>
            <person name="Rouze P."/>
            <person name="Salamov A."/>
            <person name="Schmutz J."/>
            <person name="Solheim H."/>
            <person name="Stahlberg J."/>
            <person name="Velez H."/>
            <person name="de Vries R.P."/>
            <person name="Wiebenga A."/>
            <person name="Woodward S."/>
            <person name="Yakovlev I."/>
            <person name="Garbelotto M."/>
            <person name="Martin F."/>
            <person name="Grigoriev I.V."/>
            <person name="Stenlid J."/>
        </authorList>
    </citation>
    <scope>NUCLEOTIDE SEQUENCE [LARGE SCALE GENOMIC DNA]</scope>
    <source>
        <strain evidence="3 4">TC 32-1</strain>
    </source>
</reference>
<dbReference type="Proteomes" id="UP000030671">
    <property type="component" value="Unassembled WGS sequence"/>
</dbReference>
<evidence type="ECO:0000313" key="3">
    <source>
        <dbReference type="EMBL" id="ETW84889.1"/>
    </source>
</evidence>
<gene>
    <name evidence="3" type="ORF">HETIRDRAFT_450218</name>
</gene>
<accession>W4KGQ3</accession>
<proteinExistence type="predicted"/>
<sequence length="435" mass="45912">MAARKLSISTSKGDLSGNTYLLLTFNPVDTTDLYKSQYPVMWKILKFAANSTATSVIDYSARLAAGVSEVLGQKSVFTVDGDGFASWSEPAPKPAPGTGQINALNESGQRQDMSIGMIGPGEAYQPVLLWRNVGDGFAMTAKFTPMGRTETQIIRGAIQTGLLGQWDLAKLRAMPNVNTFRLYEQVGSGKLAHPSRSPTNPPFGIFDLWPSDVSADGRSGKASVRPASDANPPTSWKMTRDDIFPLASPQPARLSYNQPVASDGLRSSNDLRASPSMFSTKSLSGALLVVAAVSDCALAQYGYPYRRRHSLASGVIAAIAIVCVVIPLLLCALAVCLVMRRRRRASQTSYGVSATTRPPGRLGRFTAPFLGRRGAQPTQGQTVPSIGYAQGPGAGSGAGGYTQPSDAAPVDQASWKEGAPPGYGNTVSSGPSQSS</sequence>